<accession>A0A8S1WHG8</accession>
<sequence>MIKNKKKFNGIKFIEVTHKILQENEYKDIITWDDKGNNITIIDKFLLQQIVLPKFFKHAKYSSFLRQLNLYGFTSSKDQNGFLYYHHKNFTRDKCDKDNIQKKLQIKDIQKSLGIFQSVQTELQSQLLTLQLEQNRIKQSLLNSIDQQLLIRCSIKEFLETIRFIRIEGENYFDQLIKGIQTIFLGLNPTAHHHFQHLITIVFKQFNIEDVQSNQYLSEIEEQSNSYMISPYPFGLLELRANLSSHNEINFNNQELTLDS</sequence>
<evidence type="ECO:0000313" key="5">
    <source>
        <dbReference type="Proteomes" id="UP000683925"/>
    </source>
</evidence>
<dbReference type="AlphaFoldDB" id="A0A8S1WHG8"/>
<dbReference type="GO" id="GO:0003700">
    <property type="term" value="F:DNA-binding transcription factor activity"/>
    <property type="evidence" value="ECO:0007669"/>
    <property type="project" value="InterPro"/>
</dbReference>
<dbReference type="Pfam" id="PF00447">
    <property type="entry name" value="HSF_DNA-bind"/>
    <property type="match status" value="1"/>
</dbReference>
<dbReference type="FunFam" id="1.10.10.10:FF:001086">
    <property type="entry name" value="Uncharacterized protein"/>
    <property type="match status" value="1"/>
</dbReference>
<gene>
    <name evidence="4" type="ORF">POCTA_138.1.T0950183</name>
</gene>
<protein>
    <recommendedName>
        <fullName evidence="3">HSF-type DNA-binding domain-containing protein</fullName>
    </recommendedName>
</protein>
<keyword evidence="5" id="KW-1185">Reference proteome</keyword>
<evidence type="ECO:0000256" key="1">
    <source>
        <dbReference type="ARBA" id="ARBA00023125"/>
    </source>
</evidence>
<dbReference type="Proteomes" id="UP000683925">
    <property type="component" value="Unassembled WGS sequence"/>
</dbReference>
<dbReference type="OrthoDB" id="60033at2759"/>
<name>A0A8S1WHG8_PAROT</name>
<organism evidence="4 5">
    <name type="scientific">Paramecium octaurelia</name>
    <dbReference type="NCBI Taxonomy" id="43137"/>
    <lineage>
        <taxon>Eukaryota</taxon>
        <taxon>Sar</taxon>
        <taxon>Alveolata</taxon>
        <taxon>Ciliophora</taxon>
        <taxon>Intramacronucleata</taxon>
        <taxon>Oligohymenophorea</taxon>
        <taxon>Peniculida</taxon>
        <taxon>Parameciidae</taxon>
        <taxon>Paramecium</taxon>
    </lineage>
</organism>
<comment type="caution">
    <text evidence="4">The sequence shown here is derived from an EMBL/GenBank/DDBJ whole genome shotgun (WGS) entry which is preliminary data.</text>
</comment>
<dbReference type="GO" id="GO:0043565">
    <property type="term" value="F:sequence-specific DNA binding"/>
    <property type="evidence" value="ECO:0007669"/>
    <property type="project" value="InterPro"/>
</dbReference>
<comment type="similarity">
    <text evidence="2">Belongs to the HSF family.</text>
</comment>
<dbReference type="EMBL" id="CAJJDP010000094">
    <property type="protein sequence ID" value="CAD8189684.1"/>
    <property type="molecule type" value="Genomic_DNA"/>
</dbReference>
<feature type="domain" description="HSF-type DNA-binding" evidence="3">
    <location>
        <begin position="9"/>
        <end position="103"/>
    </location>
</feature>
<dbReference type="PANTHER" id="PTHR10015:SF206">
    <property type="entry name" value="HSF-TYPE DNA-BINDING DOMAIN-CONTAINING PROTEIN"/>
    <property type="match status" value="1"/>
</dbReference>
<dbReference type="OMA" id="QSNSYMI"/>
<dbReference type="PANTHER" id="PTHR10015">
    <property type="entry name" value="HEAT SHOCK TRANSCRIPTION FACTOR"/>
    <property type="match status" value="1"/>
</dbReference>
<proteinExistence type="inferred from homology"/>
<evidence type="ECO:0000256" key="2">
    <source>
        <dbReference type="RuleBase" id="RU004020"/>
    </source>
</evidence>
<evidence type="ECO:0000259" key="3">
    <source>
        <dbReference type="SMART" id="SM00415"/>
    </source>
</evidence>
<evidence type="ECO:0000313" key="4">
    <source>
        <dbReference type="EMBL" id="CAD8189684.1"/>
    </source>
</evidence>
<dbReference type="SMART" id="SM00415">
    <property type="entry name" value="HSF"/>
    <property type="match status" value="1"/>
</dbReference>
<dbReference type="InterPro" id="IPR000232">
    <property type="entry name" value="HSF_DNA-bd"/>
</dbReference>
<reference evidence="4" key="1">
    <citation type="submission" date="2021-01" db="EMBL/GenBank/DDBJ databases">
        <authorList>
            <consortium name="Genoscope - CEA"/>
            <person name="William W."/>
        </authorList>
    </citation>
    <scope>NUCLEOTIDE SEQUENCE</scope>
</reference>
<keyword evidence="1" id="KW-0238">DNA-binding</keyword>